<protein>
    <recommendedName>
        <fullName evidence="3">cytochrome-c oxidase</fullName>
        <ecNumber evidence="3">7.1.1.9</ecNumber>
    </recommendedName>
</protein>
<dbReference type="PROSITE" id="PS51007">
    <property type="entry name" value="CYTC"/>
    <property type="match status" value="1"/>
</dbReference>
<dbReference type="Pfam" id="PF00116">
    <property type="entry name" value="COX2"/>
    <property type="match status" value="1"/>
</dbReference>
<dbReference type="SUPFAM" id="SSF46626">
    <property type="entry name" value="Cytochrome c"/>
    <property type="match status" value="1"/>
</dbReference>
<dbReference type="Gene3D" id="2.60.40.420">
    <property type="entry name" value="Cupredoxins - blue copper proteins"/>
    <property type="match status" value="1"/>
</dbReference>
<keyword evidence="8" id="KW-1278">Translocase</keyword>
<dbReference type="Proteomes" id="UP001143362">
    <property type="component" value="Unassembled WGS sequence"/>
</dbReference>
<dbReference type="InterPro" id="IPR008972">
    <property type="entry name" value="Cupredoxin"/>
</dbReference>
<dbReference type="CDD" id="cd13919">
    <property type="entry name" value="CuRO_HCO_II_like_5"/>
    <property type="match status" value="1"/>
</dbReference>
<dbReference type="RefSeq" id="WP_279245257.1">
    <property type="nucleotide sequence ID" value="NZ_SHNN01000002.1"/>
</dbReference>
<evidence type="ECO:0000256" key="9">
    <source>
        <dbReference type="ARBA" id="ARBA00022982"/>
    </source>
</evidence>
<keyword evidence="20" id="KW-1185">Reference proteome</keyword>
<dbReference type="PROSITE" id="PS50857">
    <property type="entry name" value="COX2_CUA"/>
    <property type="match status" value="1"/>
</dbReference>
<keyword evidence="10 16" id="KW-1133">Transmembrane helix</keyword>
<evidence type="ECO:0000256" key="4">
    <source>
        <dbReference type="ARBA" id="ARBA00022448"/>
    </source>
</evidence>
<comment type="similarity">
    <text evidence="2">Belongs to the cytochrome c oxidase subunit 2 family.</text>
</comment>
<keyword evidence="6 16" id="KW-0812">Transmembrane</keyword>
<evidence type="ECO:0000313" key="19">
    <source>
        <dbReference type="EMBL" id="MCX2981254.1"/>
    </source>
</evidence>
<evidence type="ECO:0000256" key="3">
    <source>
        <dbReference type="ARBA" id="ARBA00012949"/>
    </source>
</evidence>
<dbReference type="PANTHER" id="PTHR22888">
    <property type="entry name" value="CYTOCHROME C OXIDASE, SUBUNIT II"/>
    <property type="match status" value="1"/>
</dbReference>
<dbReference type="InterPro" id="IPR036909">
    <property type="entry name" value="Cyt_c-like_dom_sf"/>
</dbReference>
<evidence type="ECO:0000256" key="11">
    <source>
        <dbReference type="ARBA" id="ARBA00023004"/>
    </source>
</evidence>
<keyword evidence="4" id="KW-0813">Transport</keyword>
<keyword evidence="9" id="KW-0249">Electron transport</keyword>
<evidence type="ECO:0000256" key="15">
    <source>
        <dbReference type="PROSITE-ProRule" id="PRU00433"/>
    </source>
</evidence>
<evidence type="ECO:0000256" key="5">
    <source>
        <dbReference type="ARBA" id="ARBA00022617"/>
    </source>
</evidence>
<comment type="subcellular location">
    <subcellularLocation>
        <location evidence="1">Membrane</location>
        <topology evidence="1">Multi-pass membrane protein</topology>
    </subcellularLocation>
</comment>
<evidence type="ECO:0000256" key="16">
    <source>
        <dbReference type="SAM" id="Phobius"/>
    </source>
</evidence>
<keyword evidence="12" id="KW-0186">Copper</keyword>
<evidence type="ECO:0000256" key="10">
    <source>
        <dbReference type="ARBA" id="ARBA00022989"/>
    </source>
</evidence>
<keyword evidence="5 15" id="KW-0349">Heme</keyword>
<accession>A0ABT3TIM9</accession>
<evidence type="ECO:0000256" key="12">
    <source>
        <dbReference type="ARBA" id="ARBA00023008"/>
    </source>
</evidence>
<dbReference type="PANTHER" id="PTHR22888:SF9">
    <property type="entry name" value="CYTOCHROME C OXIDASE SUBUNIT 2"/>
    <property type="match status" value="1"/>
</dbReference>
<evidence type="ECO:0000259" key="18">
    <source>
        <dbReference type="PROSITE" id="PS51007"/>
    </source>
</evidence>
<feature type="transmembrane region" description="Helical" evidence="16">
    <location>
        <begin position="83"/>
        <end position="104"/>
    </location>
</feature>
<evidence type="ECO:0000256" key="6">
    <source>
        <dbReference type="ARBA" id="ARBA00022692"/>
    </source>
</evidence>
<dbReference type="InterPro" id="IPR009056">
    <property type="entry name" value="Cyt_c-like_dom"/>
</dbReference>
<feature type="domain" description="Cytochrome c" evidence="18">
    <location>
        <begin position="270"/>
        <end position="362"/>
    </location>
</feature>
<dbReference type="PROSITE" id="PS00078">
    <property type="entry name" value="COX2"/>
    <property type="match status" value="1"/>
</dbReference>
<name>A0ABT3TIM9_9GAMM</name>
<proteinExistence type="inferred from homology"/>
<dbReference type="InterPro" id="IPR002429">
    <property type="entry name" value="CcO_II-like_C"/>
</dbReference>
<gene>
    <name evidence="19" type="ORF">EYC98_10305</name>
</gene>
<dbReference type="SUPFAM" id="SSF81464">
    <property type="entry name" value="Cytochrome c oxidase subunit II-like, transmembrane region"/>
    <property type="match status" value="1"/>
</dbReference>
<comment type="catalytic activity">
    <reaction evidence="14">
        <text>4 Fe(II)-[cytochrome c] + O2 + 8 H(+)(in) = 4 Fe(III)-[cytochrome c] + 2 H2O + 4 H(+)(out)</text>
        <dbReference type="Rhea" id="RHEA:11436"/>
        <dbReference type="Rhea" id="RHEA-COMP:10350"/>
        <dbReference type="Rhea" id="RHEA-COMP:14399"/>
        <dbReference type="ChEBI" id="CHEBI:15377"/>
        <dbReference type="ChEBI" id="CHEBI:15378"/>
        <dbReference type="ChEBI" id="CHEBI:15379"/>
        <dbReference type="ChEBI" id="CHEBI:29033"/>
        <dbReference type="ChEBI" id="CHEBI:29034"/>
        <dbReference type="EC" id="7.1.1.9"/>
    </reaction>
</comment>
<keyword evidence="7 15" id="KW-0479">Metal-binding</keyword>
<evidence type="ECO:0000259" key="17">
    <source>
        <dbReference type="PROSITE" id="PS50857"/>
    </source>
</evidence>
<dbReference type="Gene3D" id="1.10.760.10">
    <property type="entry name" value="Cytochrome c-like domain"/>
    <property type="match status" value="1"/>
</dbReference>
<feature type="domain" description="Cytochrome oxidase subunit II copper A binding" evidence="17">
    <location>
        <begin position="112"/>
        <end position="254"/>
    </location>
</feature>
<dbReference type="Pfam" id="PF00034">
    <property type="entry name" value="Cytochrom_C"/>
    <property type="match status" value="1"/>
</dbReference>
<dbReference type="InterPro" id="IPR036257">
    <property type="entry name" value="Cyt_c_oxidase_su2_TM_sf"/>
</dbReference>
<dbReference type="Gene3D" id="1.10.287.90">
    <property type="match status" value="1"/>
</dbReference>
<evidence type="ECO:0000256" key="8">
    <source>
        <dbReference type="ARBA" id="ARBA00022967"/>
    </source>
</evidence>
<dbReference type="EC" id="7.1.1.9" evidence="3"/>
<comment type="caution">
    <text evidence="19">The sequence shown here is derived from an EMBL/GenBank/DDBJ whole genome shotgun (WGS) entry which is preliminary data.</text>
</comment>
<dbReference type="PRINTS" id="PR01166">
    <property type="entry name" value="CYCOXIDASEII"/>
</dbReference>
<evidence type="ECO:0000256" key="2">
    <source>
        <dbReference type="ARBA" id="ARBA00007866"/>
    </source>
</evidence>
<dbReference type="InterPro" id="IPR045187">
    <property type="entry name" value="CcO_II"/>
</dbReference>
<dbReference type="SUPFAM" id="SSF49503">
    <property type="entry name" value="Cupredoxins"/>
    <property type="match status" value="1"/>
</dbReference>
<dbReference type="InterPro" id="IPR001505">
    <property type="entry name" value="Copper_CuA"/>
</dbReference>
<evidence type="ECO:0000256" key="13">
    <source>
        <dbReference type="ARBA" id="ARBA00023136"/>
    </source>
</evidence>
<dbReference type="EMBL" id="SHNN01000002">
    <property type="protein sequence ID" value="MCX2981254.1"/>
    <property type="molecule type" value="Genomic_DNA"/>
</dbReference>
<organism evidence="19 20">
    <name type="scientific">Candidatus Litorirhabdus singularis</name>
    <dbReference type="NCBI Taxonomy" id="2518993"/>
    <lineage>
        <taxon>Bacteria</taxon>
        <taxon>Pseudomonadati</taxon>
        <taxon>Pseudomonadota</taxon>
        <taxon>Gammaproteobacteria</taxon>
        <taxon>Cellvibrionales</taxon>
        <taxon>Halieaceae</taxon>
        <taxon>Candidatus Litorirhabdus</taxon>
    </lineage>
</organism>
<evidence type="ECO:0000313" key="20">
    <source>
        <dbReference type="Proteomes" id="UP001143362"/>
    </source>
</evidence>
<keyword evidence="11 15" id="KW-0408">Iron</keyword>
<reference evidence="19" key="1">
    <citation type="submission" date="2019-02" db="EMBL/GenBank/DDBJ databases">
        <authorList>
            <person name="Li S.-H."/>
        </authorList>
    </citation>
    <scope>NUCLEOTIDE SEQUENCE</scope>
    <source>
        <strain evidence="19">IMCC14734</strain>
    </source>
</reference>
<evidence type="ECO:0000256" key="1">
    <source>
        <dbReference type="ARBA" id="ARBA00004141"/>
    </source>
</evidence>
<sequence length="362" mass="40127">MALAIVLILMVIGSVIFHFWSPWWFTELASNWGAMDTTILITFWVTGFVFIAVNLFIAYCVIKFRHRPDRTAAYEPENSKLEAWLTGLTGLGVIAMLTPGLIVYTDFINVPDDAVIIEAVGQQWQWSYRYPGLDGALGKADNRNVTFDNPLGIDPDDPWGQDDIVVTGAAAHIELDQPIKFNLRSKDVLHDFYVSQFRAKMDVVPGLVSYFWMTPTRLGSFEVMCAELCGVGHYNMRSEVVVDSREDYQAWLSQQTTFAESQGKPAPVGNLIERGAQLAQQHGCIACHSLDGNRGVGPSWKGMYGRTEQLADGSTVTADDAYLRESITDPGAKLVEGYPPVMAAYPMGSDDLDALVAYFKTL</sequence>
<feature type="transmembrane region" description="Helical" evidence="16">
    <location>
        <begin position="41"/>
        <end position="62"/>
    </location>
</feature>
<evidence type="ECO:0000256" key="7">
    <source>
        <dbReference type="ARBA" id="ARBA00022723"/>
    </source>
</evidence>
<evidence type="ECO:0000256" key="14">
    <source>
        <dbReference type="ARBA" id="ARBA00047816"/>
    </source>
</evidence>
<keyword evidence="13 16" id="KW-0472">Membrane</keyword>